<dbReference type="SUPFAM" id="SSF74942">
    <property type="entry name" value="YhbC-like, C-terminal domain"/>
    <property type="match status" value="1"/>
</dbReference>
<gene>
    <name evidence="3" type="primary">rimP</name>
    <name evidence="6" type="ORF">A2149_02220</name>
</gene>
<evidence type="ECO:0000259" key="4">
    <source>
        <dbReference type="Pfam" id="PF02576"/>
    </source>
</evidence>
<evidence type="ECO:0000256" key="3">
    <source>
        <dbReference type="HAMAP-Rule" id="MF_01077"/>
    </source>
</evidence>
<comment type="subcellular location">
    <subcellularLocation>
        <location evidence="3">Cytoplasm</location>
    </subcellularLocation>
</comment>
<dbReference type="InterPro" id="IPR028998">
    <property type="entry name" value="RimP_C"/>
</dbReference>
<dbReference type="PANTHER" id="PTHR33867:SF1">
    <property type="entry name" value="RIBOSOME MATURATION FACTOR RIMP"/>
    <property type="match status" value="1"/>
</dbReference>
<organism evidence="6 7">
    <name type="scientific">Candidatus Schekmanbacteria bacterium RBG_16_38_11</name>
    <dbReference type="NCBI Taxonomy" id="1817880"/>
    <lineage>
        <taxon>Bacteria</taxon>
        <taxon>Candidatus Schekmaniibacteriota</taxon>
    </lineage>
</organism>
<proteinExistence type="inferred from homology"/>
<dbReference type="Gene3D" id="3.30.300.70">
    <property type="entry name" value="RimP-like superfamily, N-terminal"/>
    <property type="match status" value="1"/>
</dbReference>
<comment type="caution">
    <text evidence="6">The sequence shown here is derived from an EMBL/GenBank/DDBJ whole genome shotgun (WGS) entry which is preliminary data.</text>
</comment>
<evidence type="ECO:0000313" key="7">
    <source>
        <dbReference type="Proteomes" id="UP000178435"/>
    </source>
</evidence>
<evidence type="ECO:0000256" key="1">
    <source>
        <dbReference type="ARBA" id="ARBA00022490"/>
    </source>
</evidence>
<dbReference type="SUPFAM" id="SSF75420">
    <property type="entry name" value="YhbC-like, N-terminal domain"/>
    <property type="match status" value="1"/>
</dbReference>
<dbReference type="GO" id="GO:0005829">
    <property type="term" value="C:cytosol"/>
    <property type="evidence" value="ECO:0007669"/>
    <property type="project" value="TreeGrafter"/>
</dbReference>
<dbReference type="FunFam" id="3.30.300.70:FF:000001">
    <property type="entry name" value="Ribosome maturation factor RimP"/>
    <property type="match status" value="1"/>
</dbReference>
<name>A0A1F7RWJ7_9BACT</name>
<dbReference type="Pfam" id="PF02576">
    <property type="entry name" value="RimP_N"/>
    <property type="match status" value="1"/>
</dbReference>
<dbReference type="InterPro" id="IPR028989">
    <property type="entry name" value="RimP_N"/>
</dbReference>
<dbReference type="Pfam" id="PF17384">
    <property type="entry name" value="DUF150_C"/>
    <property type="match status" value="1"/>
</dbReference>
<keyword evidence="2 3" id="KW-0690">Ribosome biogenesis</keyword>
<protein>
    <recommendedName>
        <fullName evidence="3">Ribosome maturation factor RimP</fullName>
    </recommendedName>
</protein>
<feature type="domain" description="Ribosome maturation factor RimP C-terminal" evidence="5">
    <location>
        <begin position="86"/>
        <end position="153"/>
    </location>
</feature>
<keyword evidence="1 3" id="KW-0963">Cytoplasm</keyword>
<accession>A0A1F7RWJ7</accession>
<dbReference type="GO" id="GO:0006412">
    <property type="term" value="P:translation"/>
    <property type="evidence" value="ECO:0007669"/>
    <property type="project" value="TreeGrafter"/>
</dbReference>
<dbReference type="EMBL" id="MGDF01000078">
    <property type="protein sequence ID" value="OGL45790.1"/>
    <property type="molecule type" value="Genomic_DNA"/>
</dbReference>
<dbReference type="InterPro" id="IPR003728">
    <property type="entry name" value="Ribosome_maturation_RimP"/>
</dbReference>
<dbReference type="CDD" id="cd01734">
    <property type="entry name" value="YlxS_C"/>
    <property type="match status" value="1"/>
</dbReference>
<dbReference type="PANTHER" id="PTHR33867">
    <property type="entry name" value="RIBOSOME MATURATION FACTOR RIMP"/>
    <property type="match status" value="1"/>
</dbReference>
<dbReference type="HAMAP" id="MF_01077">
    <property type="entry name" value="RimP"/>
    <property type="match status" value="1"/>
</dbReference>
<comment type="similarity">
    <text evidence="3">Belongs to the RimP family.</text>
</comment>
<comment type="function">
    <text evidence="3">Required for maturation of 30S ribosomal subunits.</text>
</comment>
<evidence type="ECO:0000256" key="2">
    <source>
        <dbReference type="ARBA" id="ARBA00022517"/>
    </source>
</evidence>
<dbReference type="AlphaFoldDB" id="A0A1F7RWJ7"/>
<dbReference type="InterPro" id="IPR035956">
    <property type="entry name" value="RimP_N_sf"/>
</dbReference>
<dbReference type="GO" id="GO:0000028">
    <property type="term" value="P:ribosomal small subunit assembly"/>
    <property type="evidence" value="ECO:0007669"/>
    <property type="project" value="TreeGrafter"/>
</dbReference>
<feature type="domain" description="Ribosome maturation factor RimP N-terminal" evidence="4">
    <location>
        <begin position="12"/>
        <end position="83"/>
    </location>
</feature>
<reference evidence="6 7" key="1">
    <citation type="journal article" date="2016" name="Nat. Commun.">
        <title>Thousands of microbial genomes shed light on interconnected biogeochemical processes in an aquifer system.</title>
        <authorList>
            <person name="Anantharaman K."/>
            <person name="Brown C.T."/>
            <person name="Hug L.A."/>
            <person name="Sharon I."/>
            <person name="Castelle C.J."/>
            <person name="Probst A.J."/>
            <person name="Thomas B.C."/>
            <person name="Singh A."/>
            <person name="Wilkins M.J."/>
            <person name="Karaoz U."/>
            <person name="Brodie E.L."/>
            <person name="Williams K.H."/>
            <person name="Hubbard S.S."/>
            <person name="Banfield J.F."/>
        </authorList>
    </citation>
    <scope>NUCLEOTIDE SEQUENCE [LARGE SCALE GENOMIC DNA]</scope>
</reference>
<dbReference type="Proteomes" id="UP000178435">
    <property type="component" value="Unassembled WGS sequence"/>
</dbReference>
<evidence type="ECO:0000259" key="5">
    <source>
        <dbReference type="Pfam" id="PF17384"/>
    </source>
</evidence>
<dbReference type="InterPro" id="IPR036847">
    <property type="entry name" value="RimP_C_sf"/>
</dbReference>
<dbReference type="Gene3D" id="2.30.30.180">
    <property type="entry name" value="Ribosome maturation factor RimP, C-terminal domain"/>
    <property type="match status" value="1"/>
</dbReference>
<evidence type="ECO:0000313" key="6">
    <source>
        <dbReference type="EMBL" id="OGL45790.1"/>
    </source>
</evidence>
<sequence>MLDITEKVKELLSPIISEEGIELVEINVKKRKRGYLLRIFIDKQGGISINDCENVSEQLSRILDVEDIFPGSFILEVSSPGIDRPLKTPADFKRCLGRLVNISTCEAVEEKVSFIGKILEVTSDGVLLELEGEERSLEIPFSIIAKASQEIRF</sequence>